<feature type="domain" description="Major facilitator superfamily (MFS) profile" evidence="9">
    <location>
        <begin position="16"/>
        <end position="482"/>
    </location>
</feature>
<feature type="transmembrane region" description="Helical" evidence="8">
    <location>
        <begin position="269"/>
        <end position="294"/>
    </location>
</feature>
<feature type="transmembrane region" description="Helical" evidence="8">
    <location>
        <begin position="168"/>
        <end position="189"/>
    </location>
</feature>
<dbReference type="PROSITE" id="PS50850">
    <property type="entry name" value="MFS"/>
    <property type="match status" value="1"/>
</dbReference>
<comment type="caution">
    <text evidence="10">The sequence shown here is derived from an EMBL/GenBank/DDBJ whole genome shotgun (WGS) entry which is preliminary data.</text>
</comment>
<dbReference type="InterPro" id="IPR036259">
    <property type="entry name" value="MFS_trans_sf"/>
</dbReference>
<feature type="transmembrane region" description="Helical" evidence="8">
    <location>
        <begin position="54"/>
        <end position="75"/>
    </location>
</feature>
<evidence type="ECO:0000256" key="4">
    <source>
        <dbReference type="ARBA" id="ARBA00022475"/>
    </source>
</evidence>
<sequence>MDKQTISSQTYNRRTIFGIMMAGAVVAFLNQTLINVALPQMMNSLHITADVANWLTTIFMLVNGIVIPITAFLMSRFTTRQLYLSSIGLFTLGTFICGIAPSFSIILIGRVIQAIGAGILFPLITNVIFTLFPLNRRGFAMGIFGVAMNFAPAIGPTLSGWVVEHHSWRVLFFIIFPFALLNFLLSIKMVKNVSEVKRSKLDVLGVILSTLGFGGILYGFAEAGTMGWTSRLVLTMFVIGILSLALFVWRQLTVKNPILEFRIFRYNTFTLTTVINVVITMAMFSGMILMPIYMQNARGFSPLYSGLMLLPGGVVMGIMSPITGKLFDRFGAKWLAVSGLAITIVTTYLLTKLTLDTTFTYVILVYTARMLGMSLIMMPIFTAGLNELSLNLNRFGTAMVNALRMVAGAVGMAFFVSIMTKSEAIHVKQIILDHHINPADKIQMATVIRQATVIGINEAFLIATGLTVVAFILAFFIRRTSQDSKEEIEKEEVNKVILLEKRG</sequence>
<organism evidence="10 11">
    <name type="scientific">Terrilactibacillus tamarindi</name>
    <dbReference type="NCBI Taxonomy" id="2599694"/>
    <lineage>
        <taxon>Bacteria</taxon>
        <taxon>Bacillati</taxon>
        <taxon>Bacillota</taxon>
        <taxon>Bacilli</taxon>
        <taxon>Bacillales</taxon>
        <taxon>Bacillaceae</taxon>
        <taxon>Terrilactibacillus</taxon>
    </lineage>
</organism>
<name>A0A6N8CUH3_9BACI</name>
<keyword evidence="3" id="KW-0813">Transport</keyword>
<feature type="transmembrane region" description="Helical" evidence="8">
    <location>
        <begin position="139"/>
        <end position="162"/>
    </location>
</feature>
<evidence type="ECO:0000256" key="1">
    <source>
        <dbReference type="ARBA" id="ARBA00004651"/>
    </source>
</evidence>
<dbReference type="Gene3D" id="1.20.1250.20">
    <property type="entry name" value="MFS general substrate transporter like domains"/>
    <property type="match status" value="1"/>
</dbReference>
<feature type="transmembrane region" description="Helical" evidence="8">
    <location>
        <begin position="363"/>
        <end position="386"/>
    </location>
</feature>
<protein>
    <submittedName>
        <fullName evidence="10">DHA2 family efflux MFS transporter permease subunit</fullName>
    </submittedName>
</protein>
<dbReference type="RefSeq" id="WP_155218131.1">
    <property type="nucleotide sequence ID" value="NZ_WNHB01000009.1"/>
</dbReference>
<keyword evidence="4" id="KW-1003">Cell membrane</keyword>
<feature type="transmembrane region" description="Helical" evidence="8">
    <location>
        <begin position="114"/>
        <end position="132"/>
    </location>
</feature>
<feature type="transmembrane region" description="Helical" evidence="8">
    <location>
        <begin position="459"/>
        <end position="477"/>
    </location>
</feature>
<evidence type="ECO:0000256" key="5">
    <source>
        <dbReference type="ARBA" id="ARBA00022692"/>
    </source>
</evidence>
<dbReference type="PANTHER" id="PTHR42718">
    <property type="entry name" value="MAJOR FACILITATOR SUPERFAMILY MULTIDRUG TRANSPORTER MFSC"/>
    <property type="match status" value="1"/>
</dbReference>
<accession>A0A6N8CUH3</accession>
<feature type="transmembrane region" description="Helical" evidence="8">
    <location>
        <begin position="16"/>
        <end position="34"/>
    </location>
</feature>
<dbReference type="PANTHER" id="PTHR42718:SF9">
    <property type="entry name" value="MAJOR FACILITATOR SUPERFAMILY MULTIDRUG TRANSPORTER MFSC"/>
    <property type="match status" value="1"/>
</dbReference>
<feature type="transmembrane region" description="Helical" evidence="8">
    <location>
        <begin position="398"/>
        <end position="419"/>
    </location>
</feature>
<dbReference type="CDD" id="cd17503">
    <property type="entry name" value="MFS_LmrB_MDR_like"/>
    <property type="match status" value="1"/>
</dbReference>
<dbReference type="NCBIfam" id="TIGR00711">
    <property type="entry name" value="efflux_EmrB"/>
    <property type="match status" value="1"/>
</dbReference>
<evidence type="ECO:0000313" key="11">
    <source>
        <dbReference type="Proteomes" id="UP000440978"/>
    </source>
</evidence>
<feature type="transmembrane region" description="Helical" evidence="8">
    <location>
        <begin position="334"/>
        <end position="351"/>
    </location>
</feature>
<comment type="similarity">
    <text evidence="2">Belongs to the major facilitator superfamily. EmrB family.</text>
</comment>
<keyword evidence="6 8" id="KW-1133">Transmembrane helix</keyword>
<dbReference type="GO" id="GO:0005886">
    <property type="term" value="C:plasma membrane"/>
    <property type="evidence" value="ECO:0007669"/>
    <property type="project" value="UniProtKB-SubCell"/>
</dbReference>
<keyword evidence="7 8" id="KW-0472">Membrane</keyword>
<evidence type="ECO:0000256" key="8">
    <source>
        <dbReference type="SAM" id="Phobius"/>
    </source>
</evidence>
<feature type="transmembrane region" description="Helical" evidence="8">
    <location>
        <begin position="201"/>
        <end position="220"/>
    </location>
</feature>
<dbReference type="Gene3D" id="1.20.1720.10">
    <property type="entry name" value="Multidrug resistance protein D"/>
    <property type="match status" value="1"/>
</dbReference>
<proteinExistence type="inferred from homology"/>
<dbReference type="OrthoDB" id="9816041at2"/>
<dbReference type="GO" id="GO:0022857">
    <property type="term" value="F:transmembrane transporter activity"/>
    <property type="evidence" value="ECO:0007669"/>
    <property type="project" value="InterPro"/>
</dbReference>
<dbReference type="InterPro" id="IPR020846">
    <property type="entry name" value="MFS_dom"/>
</dbReference>
<comment type="subcellular location">
    <subcellularLocation>
        <location evidence="1">Cell membrane</location>
        <topology evidence="1">Multi-pass membrane protein</topology>
    </subcellularLocation>
</comment>
<evidence type="ECO:0000256" key="3">
    <source>
        <dbReference type="ARBA" id="ARBA00022448"/>
    </source>
</evidence>
<dbReference type="SUPFAM" id="SSF103473">
    <property type="entry name" value="MFS general substrate transporter"/>
    <property type="match status" value="1"/>
</dbReference>
<feature type="transmembrane region" description="Helical" evidence="8">
    <location>
        <begin position="232"/>
        <end position="249"/>
    </location>
</feature>
<dbReference type="Proteomes" id="UP000440978">
    <property type="component" value="Unassembled WGS sequence"/>
</dbReference>
<dbReference type="AlphaFoldDB" id="A0A6N8CUH3"/>
<evidence type="ECO:0000313" key="10">
    <source>
        <dbReference type="EMBL" id="MTT31766.1"/>
    </source>
</evidence>
<dbReference type="InterPro" id="IPR004638">
    <property type="entry name" value="EmrB-like"/>
</dbReference>
<reference evidence="10 11" key="1">
    <citation type="submission" date="2019-11" db="EMBL/GenBank/DDBJ databases">
        <title>Terrilactibacillus tamarindus sp. nov. BCM23-1 isolated from bark of Tamarindus indica.</title>
        <authorList>
            <person name="Kingkaew E."/>
            <person name="Tanasupawat S."/>
        </authorList>
    </citation>
    <scope>NUCLEOTIDE SEQUENCE [LARGE SCALE GENOMIC DNA]</scope>
    <source>
        <strain evidence="10 11">BCM23-1</strain>
    </source>
</reference>
<feature type="transmembrane region" description="Helical" evidence="8">
    <location>
        <begin position="300"/>
        <end position="322"/>
    </location>
</feature>
<evidence type="ECO:0000259" key="9">
    <source>
        <dbReference type="PROSITE" id="PS50850"/>
    </source>
</evidence>
<dbReference type="PRINTS" id="PR01036">
    <property type="entry name" value="TCRTETB"/>
</dbReference>
<evidence type="ECO:0000256" key="2">
    <source>
        <dbReference type="ARBA" id="ARBA00008537"/>
    </source>
</evidence>
<keyword evidence="11" id="KW-1185">Reference proteome</keyword>
<evidence type="ECO:0000256" key="7">
    <source>
        <dbReference type="ARBA" id="ARBA00023136"/>
    </source>
</evidence>
<gene>
    <name evidence="10" type="ORF">GMB86_07030</name>
</gene>
<dbReference type="InterPro" id="IPR011701">
    <property type="entry name" value="MFS"/>
</dbReference>
<dbReference type="EMBL" id="WNHB01000009">
    <property type="protein sequence ID" value="MTT31766.1"/>
    <property type="molecule type" value="Genomic_DNA"/>
</dbReference>
<evidence type="ECO:0000256" key="6">
    <source>
        <dbReference type="ARBA" id="ARBA00022989"/>
    </source>
</evidence>
<dbReference type="Pfam" id="PF07690">
    <property type="entry name" value="MFS_1"/>
    <property type="match status" value="1"/>
</dbReference>
<keyword evidence="5 8" id="KW-0812">Transmembrane</keyword>
<feature type="transmembrane region" description="Helical" evidence="8">
    <location>
        <begin position="87"/>
        <end position="108"/>
    </location>
</feature>